<reference evidence="3" key="1">
    <citation type="journal article" date="2019" name="Int. J. Syst. Evol. Microbiol.">
        <title>The Global Catalogue of Microorganisms (GCM) 10K type strain sequencing project: providing services to taxonomists for standard genome sequencing and annotation.</title>
        <authorList>
            <consortium name="The Broad Institute Genomics Platform"/>
            <consortium name="The Broad Institute Genome Sequencing Center for Infectious Disease"/>
            <person name="Wu L."/>
            <person name="Ma J."/>
        </authorList>
    </citation>
    <scope>NUCLEOTIDE SEQUENCE [LARGE SCALE GENOMIC DNA]</scope>
    <source>
        <strain evidence="3">S1</strain>
    </source>
</reference>
<protein>
    <submittedName>
        <fullName evidence="2">CLC_0170 family protein</fullName>
    </submittedName>
</protein>
<gene>
    <name evidence="2" type="ORF">ACFQ4Y_00595</name>
</gene>
<keyword evidence="1" id="KW-0472">Membrane</keyword>
<evidence type="ECO:0000256" key="1">
    <source>
        <dbReference type="SAM" id="Phobius"/>
    </source>
</evidence>
<keyword evidence="1" id="KW-0812">Transmembrane</keyword>
<name>A0ABW4C5T4_9BACL</name>
<organism evidence="2 3">
    <name type="scientific">Kroppenstedtia sanguinis</name>
    <dbReference type="NCBI Taxonomy" id="1380684"/>
    <lineage>
        <taxon>Bacteria</taxon>
        <taxon>Bacillati</taxon>
        <taxon>Bacillota</taxon>
        <taxon>Bacilli</taxon>
        <taxon>Bacillales</taxon>
        <taxon>Thermoactinomycetaceae</taxon>
        <taxon>Kroppenstedtia</taxon>
    </lineage>
</organism>
<feature type="transmembrane region" description="Helical" evidence="1">
    <location>
        <begin position="46"/>
        <end position="65"/>
    </location>
</feature>
<dbReference type="InterPro" id="IPR049971">
    <property type="entry name" value="CLC_0170-like"/>
</dbReference>
<dbReference type="NCBIfam" id="NF042414">
    <property type="entry name" value="CLC_0170_fam"/>
    <property type="match status" value="1"/>
</dbReference>
<proteinExistence type="predicted"/>
<evidence type="ECO:0000313" key="2">
    <source>
        <dbReference type="EMBL" id="MFD1425433.1"/>
    </source>
</evidence>
<keyword evidence="1" id="KW-1133">Transmembrane helix</keyword>
<keyword evidence="3" id="KW-1185">Reference proteome</keyword>
<dbReference type="Proteomes" id="UP001597282">
    <property type="component" value="Unassembled WGS sequence"/>
</dbReference>
<comment type="caution">
    <text evidence="2">The sequence shown here is derived from an EMBL/GenBank/DDBJ whole genome shotgun (WGS) entry which is preliminary data.</text>
</comment>
<accession>A0ABW4C5T4</accession>
<sequence length="69" mass="8102">MLGLSNIGFIPYLIGLLWITGLLILRFDSRMYEMAEMEREQKVAQITGWTHLSLGTLLMLVTWLFKWIQ</sequence>
<feature type="transmembrane region" description="Helical" evidence="1">
    <location>
        <begin position="6"/>
        <end position="25"/>
    </location>
</feature>
<dbReference type="EMBL" id="JBHTNU010000001">
    <property type="protein sequence ID" value="MFD1425433.1"/>
    <property type="molecule type" value="Genomic_DNA"/>
</dbReference>
<dbReference type="RefSeq" id="WP_380162175.1">
    <property type="nucleotide sequence ID" value="NZ_JBHTNU010000001.1"/>
</dbReference>
<evidence type="ECO:0000313" key="3">
    <source>
        <dbReference type="Proteomes" id="UP001597282"/>
    </source>
</evidence>